<dbReference type="AlphaFoldDB" id="A0A6S6U604"/>
<accession>A0A6S6U604</accession>
<protein>
    <recommendedName>
        <fullName evidence="2">SPOR domain-containing protein</fullName>
    </recommendedName>
</protein>
<feature type="transmembrane region" description="Helical" evidence="1">
    <location>
        <begin position="25"/>
        <end position="47"/>
    </location>
</feature>
<evidence type="ECO:0000259" key="2">
    <source>
        <dbReference type="PROSITE" id="PS51724"/>
    </source>
</evidence>
<dbReference type="GO" id="GO:0042834">
    <property type="term" value="F:peptidoglycan binding"/>
    <property type="evidence" value="ECO:0007669"/>
    <property type="project" value="InterPro"/>
</dbReference>
<proteinExistence type="predicted"/>
<evidence type="ECO:0000256" key="1">
    <source>
        <dbReference type="SAM" id="Phobius"/>
    </source>
</evidence>
<keyword evidence="1" id="KW-0812">Transmembrane</keyword>
<dbReference type="InterPro" id="IPR036680">
    <property type="entry name" value="SPOR-like_sf"/>
</dbReference>
<dbReference type="InterPro" id="IPR007730">
    <property type="entry name" value="SPOR-like_dom"/>
</dbReference>
<dbReference type="SUPFAM" id="SSF110997">
    <property type="entry name" value="Sporulation related repeat"/>
    <property type="match status" value="1"/>
</dbReference>
<sequence>MADKNLHDIKIDELDSPKKTPLKNILTLLALLVIILVISVVITKLILTTDEDSKIEDNVSNIELRNHTNENNVTKDEATSNNLTDTAVPTLNPIIMDKNLSSIIKAPLNTNQTPKEIATYKTPKKNNTDNEPSTIKKTATVKNEYTPPKRTYVPKQEVNDNTQSTVKKATYLGGKEIAVSRSYYIQVGAYLHTSNIIKQIKKNKFNYSLVKAENDTTLTRVLVGPFFSHNKASKQLDKVKANISTGAFITKEQ</sequence>
<reference evidence="3" key="1">
    <citation type="submission" date="2020-01" db="EMBL/GenBank/DDBJ databases">
        <authorList>
            <person name="Meier V. D."/>
            <person name="Meier V D."/>
        </authorList>
    </citation>
    <scope>NUCLEOTIDE SEQUENCE</scope>
    <source>
        <strain evidence="3">HLG_WM_MAG_05</strain>
    </source>
</reference>
<keyword evidence="1" id="KW-0472">Membrane</keyword>
<name>A0A6S6U604_9BACT</name>
<dbReference type="PROSITE" id="PS51724">
    <property type="entry name" value="SPOR"/>
    <property type="match status" value="1"/>
</dbReference>
<feature type="domain" description="SPOR" evidence="2">
    <location>
        <begin position="177"/>
        <end position="252"/>
    </location>
</feature>
<dbReference type="Gene3D" id="3.30.70.1070">
    <property type="entry name" value="Sporulation related repeat"/>
    <property type="match status" value="1"/>
</dbReference>
<gene>
    <name evidence="3" type="ORF">HELGO_WM19455</name>
</gene>
<organism evidence="3">
    <name type="scientific">uncultured Sulfurovum sp</name>
    <dbReference type="NCBI Taxonomy" id="269237"/>
    <lineage>
        <taxon>Bacteria</taxon>
        <taxon>Pseudomonadati</taxon>
        <taxon>Campylobacterota</taxon>
        <taxon>Epsilonproteobacteria</taxon>
        <taxon>Campylobacterales</taxon>
        <taxon>Sulfurovaceae</taxon>
        <taxon>Sulfurovum</taxon>
        <taxon>environmental samples</taxon>
    </lineage>
</organism>
<dbReference type="Pfam" id="PF05036">
    <property type="entry name" value="SPOR"/>
    <property type="match status" value="1"/>
</dbReference>
<dbReference type="EMBL" id="CACVAU010000066">
    <property type="protein sequence ID" value="CAA6822956.1"/>
    <property type="molecule type" value="Genomic_DNA"/>
</dbReference>
<evidence type="ECO:0000313" key="3">
    <source>
        <dbReference type="EMBL" id="CAA6822956.1"/>
    </source>
</evidence>
<keyword evidence="1" id="KW-1133">Transmembrane helix</keyword>